<gene>
    <name evidence="1" type="ORF">HMPREF0183_1726</name>
</gene>
<evidence type="ECO:0000313" key="2">
    <source>
        <dbReference type="Proteomes" id="UP000005714"/>
    </source>
</evidence>
<name>D4YP66_9MICO</name>
<reference evidence="1 2" key="1">
    <citation type="submission" date="2010-04" db="EMBL/GenBank/DDBJ databases">
        <authorList>
            <person name="Qin X."/>
            <person name="Bachman B."/>
            <person name="Battles P."/>
            <person name="Bell A."/>
            <person name="Bess C."/>
            <person name="Bickham C."/>
            <person name="Chaboub L."/>
            <person name="Chen D."/>
            <person name="Coyle M."/>
            <person name="Deiros D.R."/>
            <person name="Dinh H."/>
            <person name="Forbes L."/>
            <person name="Fowler G."/>
            <person name="Francisco L."/>
            <person name="Fu Q."/>
            <person name="Gubbala S."/>
            <person name="Hale W."/>
            <person name="Han Y."/>
            <person name="Hemphill L."/>
            <person name="Highlander S.K."/>
            <person name="Hirani K."/>
            <person name="Hogues M."/>
            <person name="Jackson L."/>
            <person name="Jakkamsetti A."/>
            <person name="Javaid M."/>
            <person name="Jiang H."/>
            <person name="Korchina V."/>
            <person name="Kovar C."/>
            <person name="Lara F."/>
            <person name="Lee S."/>
            <person name="Mata R."/>
            <person name="Mathew T."/>
            <person name="Moen C."/>
            <person name="Morales K."/>
            <person name="Munidasa M."/>
            <person name="Nazareth L."/>
            <person name="Ngo R."/>
            <person name="Nguyen L."/>
            <person name="Okwuonu G."/>
            <person name="Ongeri F."/>
            <person name="Patil S."/>
            <person name="Petrosino J."/>
            <person name="Pham C."/>
            <person name="Pham P."/>
            <person name="Pu L.-L."/>
            <person name="Puazo M."/>
            <person name="Raj R."/>
            <person name="Reid J."/>
            <person name="Rouhana J."/>
            <person name="Saada N."/>
            <person name="Shang Y."/>
            <person name="Simmons D."/>
            <person name="Thornton R."/>
            <person name="Warren J."/>
            <person name="Weissenberger G."/>
            <person name="Zhang J."/>
            <person name="Zhang L."/>
            <person name="Zhou C."/>
            <person name="Zhu D."/>
            <person name="Muzny D."/>
            <person name="Worley K."/>
            <person name="Gibbs R."/>
        </authorList>
    </citation>
    <scope>NUCLEOTIDE SEQUENCE [LARGE SCALE GENOMIC DNA]</scope>
    <source>
        <strain evidence="1 2">ATCC 49030</strain>
    </source>
</reference>
<dbReference type="AlphaFoldDB" id="D4YP66"/>
<keyword evidence="2" id="KW-1185">Reference proteome</keyword>
<organism evidence="1 2">
    <name type="scientific">Brevibacterium mcbrellneri ATCC 49030</name>
    <dbReference type="NCBI Taxonomy" id="585530"/>
    <lineage>
        <taxon>Bacteria</taxon>
        <taxon>Bacillati</taxon>
        <taxon>Actinomycetota</taxon>
        <taxon>Actinomycetes</taxon>
        <taxon>Micrococcales</taxon>
        <taxon>Brevibacteriaceae</taxon>
        <taxon>Brevibacterium</taxon>
    </lineage>
</organism>
<sequence length="58" mass="7013">MFRKFSFVGLNQFFRMNFGRLEVERVLFTGQVQANILPNFLRCFQLERKRGKYPVPQL</sequence>
<comment type="caution">
    <text evidence="1">The sequence shown here is derived from an EMBL/GenBank/DDBJ whole genome shotgun (WGS) entry which is preliminary data.</text>
</comment>
<proteinExistence type="predicted"/>
<dbReference type="EMBL" id="ADNU01000047">
    <property type="protein sequence ID" value="EFG47023.1"/>
    <property type="molecule type" value="Genomic_DNA"/>
</dbReference>
<protein>
    <submittedName>
        <fullName evidence="1">Uncharacterized protein</fullName>
    </submittedName>
</protein>
<evidence type="ECO:0000313" key="1">
    <source>
        <dbReference type="EMBL" id="EFG47023.1"/>
    </source>
</evidence>
<accession>D4YP66</accession>
<dbReference type="Proteomes" id="UP000005714">
    <property type="component" value="Unassembled WGS sequence"/>
</dbReference>
<dbReference type="STRING" id="585530.HMPREF0183_1726"/>